<feature type="binding site" evidence="11">
    <location>
        <begin position="5"/>
        <end position="6"/>
    </location>
    <ligand>
        <name>substrate</name>
    </ligand>
</feature>
<keyword evidence="3 11" id="KW-0285">Flavoprotein</keyword>
<dbReference type="KEGG" id="erl:AOC36_01650"/>
<dbReference type="OrthoDB" id="9795032at2"/>
<evidence type="ECO:0000256" key="8">
    <source>
        <dbReference type="ARBA" id="ARBA00023229"/>
    </source>
</evidence>
<keyword evidence="5 11" id="KW-0479">Metal-binding</keyword>
<dbReference type="GO" id="GO:0070402">
    <property type="term" value="F:NADPH binding"/>
    <property type="evidence" value="ECO:0007669"/>
    <property type="project" value="UniProtKB-UniRule"/>
</dbReference>
<keyword evidence="9 11" id="KW-0413">Isomerase</keyword>
<dbReference type="InterPro" id="IPR011179">
    <property type="entry name" value="IPdP_isomerase"/>
</dbReference>
<evidence type="ECO:0000313" key="14">
    <source>
        <dbReference type="Proteomes" id="UP000063781"/>
    </source>
</evidence>
<dbReference type="GO" id="GO:0010181">
    <property type="term" value="F:FMN binding"/>
    <property type="evidence" value="ECO:0007669"/>
    <property type="project" value="UniProtKB-UniRule"/>
</dbReference>
<evidence type="ECO:0000256" key="7">
    <source>
        <dbReference type="ARBA" id="ARBA00022857"/>
    </source>
</evidence>
<evidence type="ECO:0000256" key="2">
    <source>
        <dbReference type="ARBA" id="ARBA00022490"/>
    </source>
</evidence>
<feature type="binding site" evidence="11">
    <location>
        <position position="206"/>
    </location>
    <ligand>
        <name>FMN</name>
        <dbReference type="ChEBI" id="CHEBI:58210"/>
    </ligand>
</feature>
<dbReference type="PIRSF" id="PIRSF003314">
    <property type="entry name" value="IPP_isomerase"/>
    <property type="match status" value="1"/>
</dbReference>
<dbReference type="AlphaFoldDB" id="A0A0X8GYG0"/>
<proteinExistence type="inferred from homology"/>
<dbReference type="EMBL" id="CP013213">
    <property type="protein sequence ID" value="AMC92736.1"/>
    <property type="molecule type" value="Genomic_DNA"/>
</dbReference>
<dbReference type="GO" id="GO:0016491">
    <property type="term" value="F:oxidoreductase activity"/>
    <property type="evidence" value="ECO:0007669"/>
    <property type="project" value="InterPro"/>
</dbReference>
<dbReference type="NCBIfam" id="TIGR02151">
    <property type="entry name" value="IPP_isom_2"/>
    <property type="match status" value="1"/>
</dbReference>
<feature type="binding site" evidence="11">
    <location>
        <begin position="90"/>
        <end position="92"/>
    </location>
    <ligand>
        <name>substrate</name>
    </ligand>
</feature>
<dbReference type="SUPFAM" id="SSF51395">
    <property type="entry name" value="FMN-linked oxidoreductases"/>
    <property type="match status" value="1"/>
</dbReference>
<comment type="cofactor">
    <cofactor evidence="1 11">
        <name>FMN</name>
        <dbReference type="ChEBI" id="CHEBI:58210"/>
    </cofactor>
</comment>
<dbReference type="CDD" id="cd02811">
    <property type="entry name" value="IDI-2_FMN"/>
    <property type="match status" value="1"/>
</dbReference>
<sequence>MRSKRKDEHVEFALKQPDQKSPFESMRLKQNSLPEIDVADVDLSATYLGHSFAVPFYINAMTGGSEKTKEINRKLALIAKKYGLAMAVGSQHAALDDASLRSSYAIVREVNPDGFIMGNVNCNATLEDAQRAIEMIKADALQIHINVAQELTMREGDRTFRHWISHIEQIVAGVDVPVLVKEVGNGMDRESVRKLIEIGVKSVDVSGRGGTNFIWIEDSRNEKPRYDYLKDWGMSTLESLLDNQVNMHDVEFLASGGVKTPLDVIKCLVLGAHGVGISKMFLDLAVHDDMDLDGFIEDLKHIMVMLNKRTLSELTTVHYVCEDIQWRHS</sequence>
<feature type="domain" description="FMN-dependent dehydrogenase" evidence="12">
    <location>
        <begin position="162"/>
        <end position="285"/>
    </location>
</feature>
<feature type="binding site" evidence="11">
    <location>
        <begin position="257"/>
        <end position="259"/>
    </location>
    <ligand>
        <name>FMN</name>
        <dbReference type="ChEBI" id="CHEBI:58210"/>
    </ligand>
</feature>
<dbReference type="Pfam" id="PF01070">
    <property type="entry name" value="FMN_dh"/>
    <property type="match status" value="1"/>
</dbReference>
<dbReference type="GO" id="GO:0000287">
    <property type="term" value="F:magnesium ion binding"/>
    <property type="evidence" value="ECO:0007669"/>
    <property type="project" value="UniProtKB-UniRule"/>
</dbReference>
<dbReference type="STRING" id="1514105.AOC36_01650"/>
<dbReference type="Proteomes" id="UP000063781">
    <property type="component" value="Chromosome"/>
</dbReference>
<comment type="cofactor">
    <cofactor evidence="11">
        <name>Mg(2+)</name>
        <dbReference type="ChEBI" id="CHEBI:18420"/>
    </cofactor>
</comment>
<evidence type="ECO:0000256" key="9">
    <source>
        <dbReference type="ARBA" id="ARBA00023235"/>
    </source>
</evidence>
<comment type="function">
    <text evidence="11">Involved in the biosynthesis of isoprenoids. Catalyzes the 1,3-allylic rearrangement of the homoallylic substrate isopentenyl (IPP) to its allylic isomer, dimethylallyl diphosphate (DMAPP).</text>
</comment>
<gene>
    <name evidence="11" type="primary">fni</name>
    <name evidence="13" type="ORF">AOC36_01650</name>
</gene>
<evidence type="ECO:0000256" key="5">
    <source>
        <dbReference type="ARBA" id="ARBA00022723"/>
    </source>
</evidence>
<evidence type="ECO:0000256" key="3">
    <source>
        <dbReference type="ARBA" id="ARBA00022630"/>
    </source>
</evidence>
<keyword evidence="4 11" id="KW-0288">FMN</keyword>
<accession>A0A0X8GYG0</accession>
<comment type="cofactor">
    <cofactor evidence="11">
        <name>NADPH</name>
        <dbReference type="ChEBI" id="CHEBI:57783"/>
    </cofactor>
</comment>
<comment type="subcellular location">
    <subcellularLocation>
        <location evidence="11">Cytoplasm</location>
    </subcellularLocation>
</comment>
<feature type="binding site" evidence="11">
    <location>
        <position position="150"/>
    </location>
    <ligand>
        <name>Mg(2+)</name>
        <dbReference type="ChEBI" id="CHEBI:18420"/>
    </ligand>
</feature>
<organism evidence="13 14">
    <name type="scientific">Erysipelothrix larvae</name>
    <dbReference type="NCBI Taxonomy" id="1514105"/>
    <lineage>
        <taxon>Bacteria</taxon>
        <taxon>Bacillati</taxon>
        <taxon>Bacillota</taxon>
        <taxon>Erysipelotrichia</taxon>
        <taxon>Erysipelotrichales</taxon>
        <taxon>Erysipelotrichaceae</taxon>
        <taxon>Erysipelothrix</taxon>
    </lineage>
</organism>
<keyword evidence="7 11" id="KW-0521">NADP</keyword>
<protein>
    <recommendedName>
        <fullName evidence="11">Isopentenyl-diphosphate delta-isomerase</fullName>
        <shortName evidence="11">IPP isomerase</shortName>
        <ecNumber evidence="11">5.3.3.2</ecNumber>
    </recommendedName>
    <alternativeName>
        <fullName evidence="11">Isopentenyl diphosphate:dimethylallyl diphosphate isomerase</fullName>
    </alternativeName>
    <alternativeName>
        <fullName evidence="11">Isopentenyl pyrophosphate isomerase</fullName>
    </alternativeName>
    <alternativeName>
        <fullName evidence="11">Type 2 isopentenyl diphosphate isomerase</fullName>
        <shortName evidence="11">IDI-2</shortName>
    </alternativeName>
</protein>
<evidence type="ECO:0000313" key="13">
    <source>
        <dbReference type="EMBL" id="AMC92736.1"/>
    </source>
</evidence>
<evidence type="ECO:0000256" key="1">
    <source>
        <dbReference type="ARBA" id="ARBA00001917"/>
    </source>
</evidence>
<dbReference type="GO" id="GO:0008299">
    <property type="term" value="P:isoprenoid biosynthetic process"/>
    <property type="evidence" value="ECO:0007669"/>
    <property type="project" value="UniProtKB-UniRule"/>
</dbReference>
<evidence type="ECO:0000259" key="12">
    <source>
        <dbReference type="Pfam" id="PF01070"/>
    </source>
</evidence>
<dbReference type="RefSeq" id="WP_067630518.1">
    <property type="nucleotide sequence ID" value="NZ_CP013213.1"/>
</dbReference>
<keyword evidence="8 11" id="KW-0414">Isoprene biosynthesis</keyword>
<name>A0A0X8GYG0_9FIRM</name>
<dbReference type="InterPro" id="IPR013785">
    <property type="entry name" value="Aldolase_TIM"/>
</dbReference>
<dbReference type="GO" id="GO:0005737">
    <property type="term" value="C:cytoplasm"/>
    <property type="evidence" value="ECO:0007669"/>
    <property type="project" value="UniProtKB-SubCell"/>
</dbReference>
<feature type="binding site" evidence="11">
    <location>
        <position position="119"/>
    </location>
    <ligand>
        <name>FMN</name>
        <dbReference type="ChEBI" id="CHEBI:58210"/>
    </ligand>
</feature>
<dbReference type="HAMAP" id="MF_00354">
    <property type="entry name" value="Idi_2"/>
    <property type="match status" value="1"/>
</dbReference>
<dbReference type="GO" id="GO:0004452">
    <property type="term" value="F:isopentenyl-diphosphate delta-isomerase activity"/>
    <property type="evidence" value="ECO:0007669"/>
    <property type="project" value="UniProtKB-UniRule"/>
</dbReference>
<dbReference type="EC" id="5.3.3.2" evidence="11"/>
<feature type="binding site" evidence="11">
    <location>
        <position position="211"/>
    </location>
    <ligand>
        <name>FMN</name>
        <dbReference type="ChEBI" id="CHEBI:58210"/>
    </ligand>
</feature>
<keyword evidence="14" id="KW-1185">Reference proteome</keyword>
<evidence type="ECO:0000256" key="10">
    <source>
        <dbReference type="ARBA" id="ARBA00025810"/>
    </source>
</evidence>
<dbReference type="Gene3D" id="3.20.20.70">
    <property type="entry name" value="Aldolase class I"/>
    <property type="match status" value="1"/>
</dbReference>
<keyword evidence="2 11" id="KW-0963">Cytoplasm</keyword>
<dbReference type="PANTHER" id="PTHR43665:SF1">
    <property type="entry name" value="ISOPENTENYL-DIPHOSPHATE DELTA-ISOMERASE"/>
    <property type="match status" value="1"/>
</dbReference>
<comment type="caution">
    <text evidence="11">Lacks conserved residue(s) required for the propagation of feature annotation.</text>
</comment>
<evidence type="ECO:0000256" key="11">
    <source>
        <dbReference type="HAMAP-Rule" id="MF_00354"/>
    </source>
</evidence>
<feature type="binding site" evidence="11">
    <location>
        <position position="181"/>
    </location>
    <ligand>
        <name>FMN</name>
        <dbReference type="ChEBI" id="CHEBI:58210"/>
    </ligand>
</feature>
<feature type="binding site" evidence="11">
    <location>
        <begin position="278"/>
        <end position="279"/>
    </location>
    <ligand>
        <name>FMN</name>
        <dbReference type="ChEBI" id="CHEBI:58210"/>
    </ligand>
</feature>
<reference evidence="13 14" key="1">
    <citation type="submission" date="2015-10" db="EMBL/GenBank/DDBJ databases">
        <title>Erysipelothrix larvae sp. LV19 isolated from the larval gut of the rhinoceros beetle, Trypoxylus dichotomus.</title>
        <authorList>
            <person name="Lim S."/>
            <person name="Kim B.-C."/>
        </authorList>
    </citation>
    <scope>NUCLEOTIDE SEQUENCE [LARGE SCALE GENOMIC DNA]</scope>
    <source>
        <strain evidence="13 14">LV19</strain>
    </source>
</reference>
<comment type="catalytic activity">
    <reaction evidence="11">
        <text>isopentenyl diphosphate = dimethylallyl diphosphate</text>
        <dbReference type="Rhea" id="RHEA:23284"/>
        <dbReference type="ChEBI" id="CHEBI:57623"/>
        <dbReference type="ChEBI" id="CHEBI:128769"/>
        <dbReference type="EC" id="5.3.3.2"/>
    </reaction>
</comment>
<dbReference type="PANTHER" id="PTHR43665">
    <property type="entry name" value="ISOPENTENYL-DIPHOSPHATE DELTA-ISOMERASE"/>
    <property type="match status" value="1"/>
</dbReference>
<comment type="subunit">
    <text evidence="10 11">Homooctamer. Dimer of tetramers.</text>
</comment>
<comment type="similarity">
    <text evidence="11">Belongs to the IPP isomerase type 2 family.</text>
</comment>
<feature type="binding site" evidence="11">
    <location>
        <position position="149"/>
    </location>
    <ligand>
        <name>substrate</name>
    </ligand>
</feature>
<evidence type="ECO:0000256" key="4">
    <source>
        <dbReference type="ARBA" id="ARBA00022643"/>
    </source>
</evidence>
<feature type="binding site" evidence="11">
    <location>
        <begin position="60"/>
        <end position="62"/>
    </location>
    <ligand>
        <name>FMN</name>
        <dbReference type="ChEBI" id="CHEBI:58210"/>
    </ligand>
</feature>
<feature type="binding site" evidence="11">
    <location>
        <position position="90"/>
    </location>
    <ligand>
        <name>FMN</name>
        <dbReference type="ChEBI" id="CHEBI:58210"/>
    </ligand>
</feature>
<keyword evidence="6 11" id="KW-0460">Magnesium</keyword>
<evidence type="ECO:0000256" key="6">
    <source>
        <dbReference type="ARBA" id="ARBA00022842"/>
    </source>
</evidence>
<dbReference type="InterPro" id="IPR000262">
    <property type="entry name" value="FMN-dep_DH"/>
</dbReference>